<organism evidence="2 3">
    <name type="scientific">Ambispora leptoticha</name>
    <dbReference type="NCBI Taxonomy" id="144679"/>
    <lineage>
        <taxon>Eukaryota</taxon>
        <taxon>Fungi</taxon>
        <taxon>Fungi incertae sedis</taxon>
        <taxon>Mucoromycota</taxon>
        <taxon>Glomeromycotina</taxon>
        <taxon>Glomeromycetes</taxon>
        <taxon>Archaeosporales</taxon>
        <taxon>Ambisporaceae</taxon>
        <taxon>Ambispora</taxon>
    </lineage>
</organism>
<dbReference type="OrthoDB" id="10511906at2759"/>
<protein>
    <submittedName>
        <fullName evidence="2">13669_t:CDS:1</fullName>
    </submittedName>
</protein>
<keyword evidence="1" id="KW-0812">Transmembrane</keyword>
<feature type="transmembrane region" description="Helical" evidence="1">
    <location>
        <begin position="6"/>
        <end position="31"/>
    </location>
</feature>
<reference evidence="2" key="1">
    <citation type="submission" date="2021-06" db="EMBL/GenBank/DDBJ databases">
        <authorList>
            <person name="Kallberg Y."/>
            <person name="Tangrot J."/>
            <person name="Rosling A."/>
        </authorList>
    </citation>
    <scope>NUCLEOTIDE SEQUENCE</scope>
    <source>
        <strain evidence="2">FL130A</strain>
    </source>
</reference>
<accession>A0A9N9BAD2</accession>
<comment type="caution">
    <text evidence="2">The sequence shown here is derived from an EMBL/GenBank/DDBJ whole genome shotgun (WGS) entry which is preliminary data.</text>
</comment>
<sequence length="101" mass="11295">MQVESILNFFILTTIGVFVMAFAVSIVWCFLGNGVLWLYDNYIVPACASWKSKRQVSPVGDGRMPVPAIHHQNHYYDGLDEDSHKIGPIIQNTVITVDDVA</sequence>
<proteinExistence type="predicted"/>
<dbReference type="Proteomes" id="UP000789508">
    <property type="component" value="Unassembled WGS sequence"/>
</dbReference>
<name>A0A9N9BAD2_9GLOM</name>
<dbReference type="AlphaFoldDB" id="A0A9N9BAD2"/>
<dbReference type="EMBL" id="CAJVPS010002131">
    <property type="protein sequence ID" value="CAG8560957.1"/>
    <property type="molecule type" value="Genomic_DNA"/>
</dbReference>
<evidence type="ECO:0000256" key="1">
    <source>
        <dbReference type="SAM" id="Phobius"/>
    </source>
</evidence>
<gene>
    <name evidence="2" type="ORF">ALEPTO_LOCUS6348</name>
</gene>
<evidence type="ECO:0000313" key="2">
    <source>
        <dbReference type="EMBL" id="CAG8560957.1"/>
    </source>
</evidence>
<keyword evidence="1" id="KW-1133">Transmembrane helix</keyword>
<evidence type="ECO:0000313" key="3">
    <source>
        <dbReference type="Proteomes" id="UP000789508"/>
    </source>
</evidence>
<keyword evidence="1" id="KW-0472">Membrane</keyword>
<keyword evidence="3" id="KW-1185">Reference proteome</keyword>